<organism evidence="3 4">
    <name type="scientific">Deinococcus ruber</name>
    <dbReference type="NCBI Taxonomy" id="1848197"/>
    <lineage>
        <taxon>Bacteria</taxon>
        <taxon>Thermotogati</taxon>
        <taxon>Deinococcota</taxon>
        <taxon>Deinococci</taxon>
        <taxon>Deinococcales</taxon>
        <taxon>Deinococcaceae</taxon>
        <taxon>Deinococcus</taxon>
    </lineage>
</organism>
<dbReference type="SUPFAM" id="SSF89392">
    <property type="entry name" value="Prokaryotic lipoproteins and lipoprotein localization factors"/>
    <property type="match status" value="1"/>
</dbReference>
<dbReference type="InterPro" id="IPR029046">
    <property type="entry name" value="LolA/LolB/LppX"/>
</dbReference>
<evidence type="ECO:0000256" key="1">
    <source>
        <dbReference type="SAM" id="SignalP"/>
    </source>
</evidence>
<evidence type="ECO:0000259" key="2">
    <source>
        <dbReference type="Pfam" id="PF17131"/>
    </source>
</evidence>
<dbReference type="InterPro" id="IPR033399">
    <property type="entry name" value="TP_0789-like"/>
</dbReference>
<dbReference type="AlphaFoldDB" id="A0A918F0W1"/>
<keyword evidence="4" id="KW-1185">Reference proteome</keyword>
<sequence length="225" mass="23841">MKNAVRLPLTALLLGAFSLNVASAQTAADILNKLDAAQKTVKDLSFRLAGTATLDGSPQKIDLKVQSIPSAALARVVFAAPDSLADNILVVSKNEVKNYLYLTNQVTVTSTSKAAGNAGMTGLDLTQVSNFSSFLKAYDVKLIATSGAVGNHLYTLEGTPKTSGVNDGKARVFVSETGWRPTRLQLLDSASKVMADLNISDYKVNSGLTAARLTQLPKDVEVIRQ</sequence>
<evidence type="ECO:0000313" key="3">
    <source>
        <dbReference type="EMBL" id="GGQ97733.1"/>
    </source>
</evidence>
<dbReference type="Pfam" id="PF17131">
    <property type="entry name" value="LolA_like"/>
    <property type="match status" value="1"/>
</dbReference>
<feature type="domain" description="Uncharacterized protein TP-0789" evidence="2">
    <location>
        <begin position="76"/>
        <end position="208"/>
    </location>
</feature>
<dbReference type="CDD" id="cd16324">
    <property type="entry name" value="LolA_fold-like"/>
    <property type="match status" value="1"/>
</dbReference>
<keyword evidence="1" id="KW-0732">Signal</keyword>
<dbReference type="PANTHER" id="PTHR37507">
    <property type="entry name" value="SPORULATION PROTEIN YDCC"/>
    <property type="match status" value="1"/>
</dbReference>
<proteinExistence type="predicted"/>
<feature type="signal peptide" evidence="1">
    <location>
        <begin position="1"/>
        <end position="27"/>
    </location>
</feature>
<accession>A0A918F0W1</accession>
<evidence type="ECO:0000313" key="4">
    <source>
        <dbReference type="Proteomes" id="UP000603865"/>
    </source>
</evidence>
<gene>
    <name evidence="3" type="ORF">GCM10008957_07790</name>
</gene>
<reference evidence="3" key="2">
    <citation type="submission" date="2020-09" db="EMBL/GenBank/DDBJ databases">
        <authorList>
            <person name="Sun Q."/>
            <person name="Ohkuma M."/>
        </authorList>
    </citation>
    <scope>NUCLEOTIDE SEQUENCE</scope>
    <source>
        <strain evidence="3">JCM 31311</strain>
    </source>
</reference>
<dbReference type="InterPro" id="IPR052944">
    <property type="entry name" value="Sporulation_related"/>
</dbReference>
<reference evidence="3" key="1">
    <citation type="journal article" date="2014" name="Int. J. Syst. Evol. Microbiol.">
        <title>Complete genome sequence of Corynebacterium casei LMG S-19264T (=DSM 44701T), isolated from a smear-ripened cheese.</title>
        <authorList>
            <consortium name="US DOE Joint Genome Institute (JGI-PGF)"/>
            <person name="Walter F."/>
            <person name="Albersmeier A."/>
            <person name="Kalinowski J."/>
            <person name="Ruckert C."/>
        </authorList>
    </citation>
    <scope>NUCLEOTIDE SEQUENCE</scope>
    <source>
        <strain evidence="3">JCM 31311</strain>
    </source>
</reference>
<dbReference type="Gene3D" id="2.50.20.10">
    <property type="entry name" value="Lipoprotein localisation LolA/LolB/LppX"/>
    <property type="match status" value="1"/>
</dbReference>
<dbReference type="EMBL" id="BMQL01000002">
    <property type="protein sequence ID" value="GGQ97733.1"/>
    <property type="molecule type" value="Genomic_DNA"/>
</dbReference>
<dbReference type="Proteomes" id="UP000603865">
    <property type="component" value="Unassembled WGS sequence"/>
</dbReference>
<comment type="caution">
    <text evidence="3">The sequence shown here is derived from an EMBL/GenBank/DDBJ whole genome shotgun (WGS) entry which is preliminary data.</text>
</comment>
<dbReference type="RefSeq" id="WP_189088186.1">
    <property type="nucleotide sequence ID" value="NZ_BMQL01000002.1"/>
</dbReference>
<protein>
    <recommendedName>
        <fullName evidence="2">Uncharacterized protein TP-0789 domain-containing protein</fullName>
    </recommendedName>
</protein>
<dbReference type="PANTHER" id="PTHR37507:SF2">
    <property type="entry name" value="SPORULATION PROTEIN YDCC"/>
    <property type="match status" value="1"/>
</dbReference>
<name>A0A918F0W1_9DEIO</name>
<feature type="chain" id="PRO_5037507487" description="Uncharacterized protein TP-0789 domain-containing protein" evidence="1">
    <location>
        <begin position="28"/>
        <end position="225"/>
    </location>
</feature>